<evidence type="ECO:0000313" key="2">
    <source>
        <dbReference type="Proteomes" id="UP000253729"/>
    </source>
</evidence>
<reference evidence="1 2" key="1">
    <citation type="submission" date="2018-07" db="EMBL/GenBank/DDBJ databases">
        <title>The genomes of Aspergillus section Nigri reveals drivers in fungal speciation.</title>
        <authorList>
            <consortium name="DOE Joint Genome Institute"/>
            <person name="Vesth T.C."/>
            <person name="Nybo J."/>
            <person name="Theobald S."/>
            <person name="Brandl J."/>
            <person name="Frisvad J.C."/>
            <person name="Nielsen K.F."/>
            <person name="Lyhne E.K."/>
            <person name="Kogle M.E."/>
            <person name="Kuo A."/>
            <person name="Riley R."/>
            <person name="Clum A."/>
            <person name="Nolan M."/>
            <person name="Lipzen A."/>
            <person name="Salamov A."/>
            <person name="Henrissat B."/>
            <person name="Wiebenga A."/>
            <person name="De vries R.P."/>
            <person name="Grigoriev I.V."/>
            <person name="Mortensen U.H."/>
            <person name="Andersen M.R."/>
            <person name="Baker S.E."/>
        </authorList>
    </citation>
    <scope>NUCLEOTIDE SEQUENCE [LARGE SCALE GENOMIC DNA]</scope>
    <source>
        <strain evidence="1 2">CBS 139.54b</strain>
    </source>
</reference>
<organism evidence="1 2">
    <name type="scientific">Aspergillus welwitschiae</name>
    <dbReference type="NCBI Taxonomy" id="1341132"/>
    <lineage>
        <taxon>Eukaryota</taxon>
        <taxon>Fungi</taxon>
        <taxon>Dikarya</taxon>
        <taxon>Ascomycota</taxon>
        <taxon>Pezizomycotina</taxon>
        <taxon>Eurotiomycetes</taxon>
        <taxon>Eurotiomycetidae</taxon>
        <taxon>Eurotiales</taxon>
        <taxon>Aspergillaceae</taxon>
        <taxon>Aspergillus</taxon>
        <taxon>Aspergillus subgen. Circumdati</taxon>
    </lineage>
</organism>
<proteinExistence type="predicted"/>
<evidence type="ECO:0000313" key="1">
    <source>
        <dbReference type="EMBL" id="RDH27545.1"/>
    </source>
</evidence>
<dbReference type="EMBL" id="KZ852088">
    <property type="protein sequence ID" value="RDH27545.1"/>
    <property type="molecule type" value="Genomic_DNA"/>
</dbReference>
<protein>
    <submittedName>
        <fullName evidence="1">Uncharacterized protein</fullName>
    </submittedName>
</protein>
<name>A0A3F3PKT3_9EURO</name>
<dbReference type="AlphaFoldDB" id="A0A3F3PKT3"/>
<gene>
    <name evidence="1" type="ORF">BDQ94DRAFT_163531</name>
</gene>
<dbReference type="RefSeq" id="XP_026620567.1">
    <property type="nucleotide sequence ID" value="XM_026769759.1"/>
</dbReference>
<sequence>MDTPSDSVHSTGHSLFGHWKTVFKGRKMDKDTPLIAPKSSTSVITANPDAKCGPANSKYDISQPSNHNTKGFWQMEYEGLTESNPNSITIVEATKAQYKEKKRIDSIGATADWMLNAVLSLQDVVNKITKFDPTRYAPSAWAIISLGLT</sequence>
<dbReference type="STRING" id="1341132.A0A3F3PKT3"/>
<accession>A0A3F3PKT3</accession>
<dbReference type="Proteomes" id="UP000253729">
    <property type="component" value="Unassembled WGS sequence"/>
</dbReference>
<dbReference type="GeneID" id="38138115"/>
<keyword evidence="2" id="KW-1185">Reference proteome</keyword>